<gene>
    <name evidence="3" type="ORF">MNBD_GAMMA02-64</name>
</gene>
<keyword evidence="1" id="KW-1133">Transmembrane helix</keyword>
<dbReference type="Pfam" id="PF02397">
    <property type="entry name" value="Bac_transf"/>
    <property type="match status" value="1"/>
</dbReference>
<protein>
    <submittedName>
        <fullName evidence="3">Lipid carrier: UDP-N-acetylgalactosaminyltransferase</fullName>
        <ecNumber evidence="3">2.4.1.-</ecNumber>
    </submittedName>
</protein>
<accession>A0A3B0W5A9</accession>
<evidence type="ECO:0000313" key="3">
    <source>
        <dbReference type="EMBL" id="VAW47543.1"/>
    </source>
</evidence>
<evidence type="ECO:0000259" key="2">
    <source>
        <dbReference type="Pfam" id="PF02397"/>
    </source>
</evidence>
<dbReference type="GO" id="GO:0016780">
    <property type="term" value="F:phosphotransferase activity, for other substituted phosphate groups"/>
    <property type="evidence" value="ECO:0007669"/>
    <property type="project" value="TreeGrafter"/>
</dbReference>
<name>A0A3B0W5A9_9ZZZZ</name>
<feature type="transmembrane region" description="Helical" evidence="1">
    <location>
        <begin position="20"/>
        <end position="40"/>
    </location>
</feature>
<dbReference type="EC" id="2.4.1.-" evidence="3"/>
<dbReference type="AlphaFoldDB" id="A0A3B0W5A9"/>
<feature type="transmembrane region" description="Helical" evidence="1">
    <location>
        <begin position="166"/>
        <end position="189"/>
    </location>
</feature>
<dbReference type="PANTHER" id="PTHR30576:SF10">
    <property type="entry name" value="SLL5057 PROTEIN"/>
    <property type="match status" value="1"/>
</dbReference>
<sequence>HLTHNPMLYKNMGKRISDIILASLAFILLSPLLIFVAVLIKTFDPGPIVFSQNRVGRFGHHFNFYKFRSMPVNTKNLPSDQIGQVGLTWVGKLIRRTSIDELPQLMNIIKGEMSLVGPRPPLPSQLELVEYRRQSGALNVYPGLTGLAQVNSFDGMSDKQKAEFDALYVAKITMTADLIIMFKTILYFFKKPPIY</sequence>
<dbReference type="EMBL" id="UOFA01000350">
    <property type="protein sequence ID" value="VAW47543.1"/>
    <property type="molecule type" value="Genomic_DNA"/>
</dbReference>
<keyword evidence="1" id="KW-0472">Membrane</keyword>
<feature type="domain" description="Bacterial sugar transferase" evidence="2">
    <location>
        <begin position="14"/>
        <end position="189"/>
    </location>
</feature>
<organism evidence="3">
    <name type="scientific">hydrothermal vent metagenome</name>
    <dbReference type="NCBI Taxonomy" id="652676"/>
    <lineage>
        <taxon>unclassified sequences</taxon>
        <taxon>metagenomes</taxon>
        <taxon>ecological metagenomes</taxon>
    </lineage>
</organism>
<evidence type="ECO:0000256" key="1">
    <source>
        <dbReference type="SAM" id="Phobius"/>
    </source>
</evidence>
<feature type="non-terminal residue" evidence="3">
    <location>
        <position position="1"/>
    </location>
</feature>
<keyword evidence="3" id="KW-0328">Glycosyltransferase</keyword>
<dbReference type="GO" id="GO:0016757">
    <property type="term" value="F:glycosyltransferase activity"/>
    <property type="evidence" value="ECO:0007669"/>
    <property type="project" value="UniProtKB-KW"/>
</dbReference>
<keyword evidence="1" id="KW-0812">Transmembrane</keyword>
<dbReference type="PANTHER" id="PTHR30576">
    <property type="entry name" value="COLANIC BIOSYNTHESIS UDP-GLUCOSE LIPID CARRIER TRANSFERASE"/>
    <property type="match status" value="1"/>
</dbReference>
<proteinExistence type="predicted"/>
<reference evidence="3" key="1">
    <citation type="submission" date="2018-06" db="EMBL/GenBank/DDBJ databases">
        <authorList>
            <person name="Zhirakovskaya E."/>
        </authorList>
    </citation>
    <scope>NUCLEOTIDE SEQUENCE</scope>
</reference>
<dbReference type="InterPro" id="IPR003362">
    <property type="entry name" value="Bact_transf"/>
</dbReference>
<keyword evidence="3" id="KW-0808">Transferase</keyword>